<dbReference type="OrthoDB" id="9888856at2"/>
<accession>A0A0R2KNX0</accession>
<name>A0A0R2KNX0_9LACO</name>
<dbReference type="EMBL" id="JQBK01000001">
    <property type="protein sequence ID" value="KRN88167.1"/>
    <property type="molecule type" value="Genomic_DNA"/>
</dbReference>
<protein>
    <submittedName>
        <fullName evidence="1">Uncharacterized protein</fullName>
    </submittedName>
</protein>
<proteinExistence type="predicted"/>
<dbReference type="RefSeq" id="WP_010494453.1">
    <property type="nucleotide sequence ID" value="NZ_JQBK01000001.1"/>
</dbReference>
<dbReference type="Proteomes" id="UP000051491">
    <property type="component" value="Unassembled WGS sequence"/>
</dbReference>
<organism evidence="1 2">
    <name type="scientific">Ligilactobacillus acidipiscis</name>
    <dbReference type="NCBI Taxonomy" id="89059"/>
    <lineage>
        <taxon>Bacteria</taxon>
        <taxon>Bacillati</taxon>
        <taxon>Bacillota</taxon>
        <taxon>Bacilli</taxon>
        <taxon>Lactobacillales</taxon>
        <taxon>Lactobacillaceae</taxon>
        <taxon>Ligilactobacillus</taxon>
    </lineage>
</organism>
<evidence type="ECO:0000313" key="2">
    <source>
        <dbReference type="Proteomes" id="UP000051491"/>
    </source>
</evidence>
<evidence type="ECO:0000313" key="1">
    <source>
        <dbReference type="EMBL" id="KRN88167.1"/>
    </source>
</evidence>
<comment type="caution">
    <text evidence="1">The sequence shown here is derived from an EMBL/GenBank/DDBJ whole genome shotgun (WGS) entry which is preliminary data.</text>
</comment>
<sequence length="77" mass="8799">MTNVLKINDGEKLRIDFEQNLAFLISANGKDELGEVNEIDNGLFEYLDYNNGELVQLKAFSRGEVLSKLQKLVHKEE</sequence>
<reference evidence="1 2" key="1">
    <citation type="journal article" date="2015" name="Genome Announc.">
        <title>Expanding the biotechnology potential of lactobacilli through comparative genomics of 213 strains and associated genera.</title>
        <authorList>
            <person name="Sun Z."/>
            <person name="Harris H.M."/>
            <person name="McCann A."/>
            <person name="Guo C."/>
            <person name="Argimon S."/>
            <person name="Zhang W."/>
            <person name="Yang X."/>
            <person name="Jeffery I.B."/>
            <person name="Cooney J.C."/>
            <person name="Kagawa T.F."/>
            <person name="Liu W."/>
            <person name="Song Y."/>
            <person name="Salvetti E."/>
            <person name="Wrobel A."/>
            <person name="Rasinkangas P."/>
            <person name="Parkhill J."/>
            <person name="Rea M.C."/>
            <person name="O'Sullivan O."/>
            <person name="Ritari J."/>
            <person name="Douillard F.P."/>
            <person name="Paul Ross R."/>
            <person name="Yang R."/>
            <person name="Briner A.E."/>
            <person name="Felis G.E."/>
            <person name="de Vos W.M."/>
            <person name="Barrangou R."/>
            <person name="Klaenhammer T.R."/>
            <person name="Caufield P.W."/>
            <person name="Cui Y."/>
            <person name="Zhang H."/>
            <person name="O'Toole P.W."/>
        </authorList>
    </citation>
    <scope>NUCLEOTIDE SEQUENCE [LARGE SCALE GENOMIC DNA]</scope>
    <source>
        <strain evidence="1 2">DSM 15353</strain>
    </source>
</reference>
<gene>
    <name evidence="1" type="ORF">IV43_GL000015</name>
</gene>
<dbReference type="PATRIC" id="fig|89059.3.peg.15"/>
<dbReference type="AlphaFoldDB" id="A0A0R2KNX0"/>